<dbReference type="SUPFAM" id="SSF48431">
    <property type="entry name" value="Lipovitellin-phosvitin complex, superhelical domain"/>
    <property type="match status" value="1"/>
</dbReference>
<dbReference type="InterPro" id="IPR045811">
    <property type="entry name" value="MTP_lip-bd"/>
</dbReference>
<feature type="domain" description="Vitellogenin" evidence="7">
    <location>
        <begin position="40"/>
        <end position="683"/>
    </location>
</feature>
<evidence type="ECO:0000256" key="3">
    <source>
        <dbReference type="ARBA" id="ARBA00022729"/>
    </source>
</evidence>
<evidence type="ECO:0000256" key="4">
    <source>
        <dbReference type="ARBA" id="ARBA00022824"/>
    </source>
</evidence>
<dbReference type="PROSITE" id="PS51211">
    <property type="entry name" value="VITELLOGENIN"/>
    <property type="match status" value="1"/>
</dbReference>
<feature type="chain" id="PRO_5019728316" description="Vitellogenin domain-containing protein" evidence="6">
    <location>
        <begin position="28"/>
        <end position="909"/>
    </location>
</feature>
<dbReference type="InterPro" id="IPR001747">
    <property type="entry name" value="Vitellogenin_N"/>
</dbReference>
<accession>A0A482X3M1</accession>
<keyword evidence="4" id="KW-0256">Endoplasmic reticulum</keyword>
<dbReference type="GO" id="GO:0008289">
    <property type="term" value="F:lipid binding"/>
    <property type="evidence" value="ECO:0007669"/>
    <property type="project" value="InterPro"/>
</dbReference>
<dbReference type="InterPro" id="IPR015816">
    <property type="entry name" value="Vitellinogen_b-sht_N"/>
</dbReference>
<comment type="caution">
    <text evidence="8">The sequence shown here is derived from an EMBL/GenBank/DDBJ whole genome shotgun (WGS) entry which is preliminary data.</text>
</comment>
<sequence length="909" mass="100936">MSVRLLLGCTAVGLWLQLQLLCALTDGFVLFSSPPAIAGDSDGLLEPGVYDYQVGMQLSDVPGKDVGFQVDGRLSLHLVWADSRQRRKLFLAQLKGPSLQIKSRKAPSPDGFVPHTSKLDDAVNSAFLISWNDGRVPAIYIDSKEHISLINLKKGIASMLQFQLSDGEFEEFDASGLCKTVYRTIHPHHILKVKNLCDKSSTSSNKSHNDQIWGVTVNSKRESLIELSSDFKKVLSISSEETHKMYLTVYPEAGGYVTSRQHLKLTDGKNEAIPFSAESIDEAVKSVEKQFEITLSKEDLKLKNENTHCQDGNCSTFVKAVKENREHLKTKHLGTMRSATSFIRLLPLARQASMDDIHKVLKSSKNTNILPQLFDIVGAAQTENAHRAAMKQLRFDSESDIDLAERYLWALSFGNHPVKDVLSDIRKLTVKDKFSPKLVETSVLTLSTIVNKLKNIKSNEDSKESEAIEEIELELRNGLSNCTETDDTCKVMYLRALQNLNDETSVPALITYALGNSKKVSVRAMKTLRSMSSSYWNEDVLKAAEYIYFQVGRKYDSSARTLALDILLESKPSEKLLKLLIGSLASSDSAYEVKQYLMQRMNQIAYRDEKFLETVKDIISSLNLNNYNILAQKGLSTAFTRFFMTGSAANGSLSTVQEISNGIVKRGLVDIVLDQSGRHQSLFTLGLFAGGLGSFISSEEEAGPADEEEVATAGMELTVLGVQVRPFVFFSGQGELMGHVWSGTASERTPAFQALLLLQDHTQQIPLESGFIADLSFIGGVSFDLAGQIQFSLWNRNAQSLVEKNAGISMVGSIQVDNMFIKSQIGFNLMTEAKLNLESNIDFYNTIALCLQLSQPDSVIKYNVFKVERIPGSKHKLRKSKYSIISVPGKTYALNQKNNEMCNTIFKDS</sequence>
<dbReference type="PANTHER" id="PTHR13024:SF0">
    <property type="entry name" value="MICROSOMAL TRIACYLGLYCEROL TRANSFER PROTEIN"/>
    <property type="match status" value="1"/>
</dbReference>
<dbReference type="Pfam" id="PF19444">
    <property type="entry name" value="MTP_lip_bd"/>
    <property type="match status" value="1"/>
</dbReference>
<dbReference type="InterPro" id="IPR015819">
    <property type="entry name" value="Lipid_transp_b-sht_shell"/>
</dbReference>
<comment type="caution">
    <text evidence="5">Lacks conserved residue(s) required for the propagation of feature annotation.</text>
</comment>
<dbReference type="Proteomes" id="UP000291343">
    <property type="component" value="Unassembled WGS sequence"/>
</dbReference>
<comment type="subcellular location">
    <subcellularLocation>
        <location evidence="1">Endoplasmic reticulum</location>
    </subcellularLocation>
</comment>
<evidence type="ECO:0000256" key="5">
    <source>
        <dbReference type="PROSITE-ProRule" id="PRU00557"/>
    </source>
</evidence>
<dbReference type="GO" id="GO:0016323">
    <property type="term" value="C:basolateral plasma membrane"/>
    <property type="evidence" value="ECO:0007669"/>
    <property type="project" value="TreeGrafter"/>
</dbReference>
<dbReference type="GO" id="GO:0005794">
    <property type="term" value="C:Golgi apparatus"/>
    <property type="evidence" value="ECO:0007669"/>
    <property type="project" value="TreeGrafter"/>
</dbReference>
<gene>
    <name evidence="8" type="ORF">LSTR_LSTR000499</name>
</gene>
<dbReference type="FunCoup" id="A0A482X3M1">
    <property type="interactions" value="403"/>
</dbReference>
<dbReference type="STRING" id="195883.A0A482X3M1"/>
<dbReference type="GO" id="GO:0005548">
    <property type="term" value="F:phospholipid transporter activity"/>
    <property type="evidence" value="ECO:0007669"/>
    <property type="project" value="InterPro"/>
</dbReference>
<evidence type="ECO:0000256" key="2">
    <source>
        <dbReference type="ARBA" id="ARBA00022448"/>
    </source>
</evidence>
<protein>
    <recommendedName>
        <fullName evidence="7">Vitellogenin domain-containing protein</fullName>
    </recommendedName>
</protein>
<dbReference type="SUPFAM" id="SSF56968">
    <property type="entry name" value="Lipovitellin-phosvitin complex, beta-sheet shell regions"/>
    <property type="match status" value="1"/>
</dbReference>
<feature type="signal peptide" evidence="6">
    <location>
        <begin position="1"/>
        <end position="27"/>
    </location>
</feature>
<dbReference type="GO" id="GO:0005783">
    <property type="term" value="C:endoplasmic reticulum"/>
    <property type="evidence" value="ECO:0007669"/>
    <property type="project" value="UniProtKB-SubCell"/>
</dbReference>
<keyword evidence="9" id="KW-1185">Reference proteome</keyword>
<dbReference type="Gene3D" id="1.25.10.20">
    <property type="entry name" value="Vitellinogen, superhelical"/>
    <property type="match status" value="1"/>
</dbReference>
<dbReference type="Pfam" id="PF01347">
    <property type="entry name" value="Vitellogenin_N"/>
    <property type="match status" value="1"/>
</dbReference>
<evidence type="ECO:0000256" key="6">
    <source>
        <dbReference type="SAM" id="SignalP"/>
    </source>
</evidence>
<evidence type="ECO:0000313" key="9">
    <source>
        <dbReference type="Proteomes" id="UP000291343"/>
    </source>
</evidence>
<dbReference type="AlphaFoldDB" id="A0A482X3M1"/>
<dbReference type="PANTHER" id="PTHR13024">
    <property type="entry name" value="MICROSOMAL TRIGLYCERIDE TRANSFER PROTEIN, LARGE SUBUNIT"/>
    <property type="match status" value="1"/>
</dbReference>
<name>A0A482X3M1_LAOST</name>
<dbReference type="Gene3D" id="2.30.230.10">
    <property type="entry name" value="Lipovitellin, beta-sheet shell regions, chain A"/>
    <property type="match status" value="1"/>
</dbReference>
<evidence type="ECO:0000313" key="8">
    <source>
        <dbReference type="EMBL" id="RZF39851.1"/>
    </source>
</evidence>
<evidence type="ECO:0000259" key="7">
    <source>
        <dbReference type="PROSITE" id="PS51211"/>
    </source>
</evidence>
<dbReference type="InParanoid" id="A0A482X3M1"/>
<dbReference type="EMBL" id="QKKF02019547">
    <property type="protein sequence ID" value="RZF39851.1"/>
    <property type="molecule type" value="Genomic_DNA"/>
</dbReference>
<reference evidence="8 9" key="1">
    <citation type="journal article" date="2017" name="Gigascience">
        <title>Genome sequence of the small brown planthopper, Laodelphax striatellus.</title>
        <authorList>
            <person name="Zhu J."/>
            <person name="Jiang F."/>
            <person name="Wang X."/>
            <person name="Yang P."/>
            <person name="Bao Y."/>
            <person name="Zhao W."/>
            <person name="Wang W."/>
            <person name="Lu H."/>
            <person name="Wang Q."/>
            <person name="Cui N."/>
            <person name="Li J."/>
            <person name="Chen X."/>
            <person name="Luo L."/>
            <person name="Yu J."/>
            <person name="Kang L."/>
            <person name="Cui F."/>
        </authorList>
    </citation>
    <scope>NUCLEOTIDE SEQUENCE [LARGE SCALE GENOMIC DNA]</scope>
    <source>
        <strain evidence="8">Lst14</strain>
    </source>
</reference>
<dbReference type="InterPro" id="IPR039988">
    <property type="entry name" value="MTTP"/>
</dbReference>
<dbReference type="InterPro" id="IPR011030">
    <property type="entry name" value="Lipovitellin_superhlx_dom"/>
</dbReference>
<dbReference type="OrthoDB" id="5865932at2759"/>
<evidence type="ECO:0000256" key="1">
    <source>
        <dbReference type="ARBA" id="ARBA00004240"/>
    </source>
</evidence>
<proteinExistence type="predicted"/>
<dbReference type="GO" id="GO:0042157">
    <property type="term" value="P:lipoprotein metabolic process"/>
    <property type="evidence" value="ECO:0007669"/>
    <property type="project" value="TreeGrafter"/>
</dbReference>
<dbReference type="SMR" id="A0A482X3M1"/>
<dbReference type="SMART" id="SM00638">
    <property type="entry name" value="LPD_N"/>
    <property type="match status" value="1"/>
</dbReference>
<keyword evidence="2" id="KW-0813">Transport</keyword>
<organism evidence="8 9">
    <name type="scientific">Laodelphax striatellus</name>
    <name type="common">Small brown planthopper</name>
    <name type="synonym">Delphax striatella</name>
    <dbReference type="NCBI Taxonomy" id="195883"/>
    <lineage>
        <taxon>Eukaryota</taxon>
        <taxon>Metazoa</taxon>
        <taxon>Ecdysozoa</taxon>
        <taxon>Arthropoda</taxon>
        <taxon>Hexapoda</taxon>
        <taxon>Insecta</taxon>
        <taxon>Pterygota</taxon>
        <taxon>Neoptera</taxon>
        <taxon>Paraneoptera</taxon>
        <taxon>Hemiptera</taxon>
        <taxon>Auchenorrhyncha</taxon>
        <taxon>Fulgoroidea</taxon>
        <taxon>Delphacidae</taxon>
        <taxon>Criomorphinae</taxon>
        <taxon>Laodelphax</taxon>
    </lineage>
</organism>
<keyword evidence="3 6" id="KW-0732">Signal</keyword>